<dbReference type="SUPFAM" id="SSF55729">
    <property type="entry name" value="Acyl-CoA N-acyltransferases (Nat)"/>
    <property type="match status" value="2"/>
</dbReference>
<evidence type="ECO:0000256" key="1">
    <source>
        <dbReference type="ARBA" id="ARBA00022679"/>
    </source>
</evidence>
<accession>A0A162K817</accession>
<evidence type="ECO:0000313" key="5">
    <source>
        <dbReference type="Proteomes" id="UP000076967"/>
    </source>
</evidence>
<dbReference type="PANTHER" id="PTHR43800:SF1">
    <property type="entry name" value="PEPTIDYL-LYSINE N-ACETYLTRANSFERASE YJAB"/>
    <property type="match status" value="1"/>
</dbReference>
<dbReference type="PANTHER" id="PTHR43800">
    <property type="entry name" value="PEPTIDYL-LYSINE N-ACETYLTRANSFERASE YJAB"/>
    <property type="match status" value="1"/>
</dbReference>
<sequence length="288" mass="33260">MLSNKQLQDIQSLQQLCEDTDHLALKLNWETLRTRKTHDHYDYFHYSGDMLTGFLGVYKFGSKFEICGMVHPNFRRQGIFTSLFQTAIQDTGTIGYSSLLLNSPANSVSGERFLHTVPCQYECSEYQMRWNATYAQESLNLIEPTPQHEVSLRSATDNDIEDLVRLDKEGFGMSDEDVLDMHKTLTEDGLEHMYVMESNGVTMGKINVLPSESQTWIYAFTVDRAVRGQGIGRRTLHHIIQQELPHNKELWLEVAVHNPKALKLYESCGFVTQEKQDYYQFTRKETIS</sequence>
<reference evidence="4 5" key="1">
    <citation type="submission" date="2016-03" db="EMBL/GenBank/DDBJ databases">
        <title>Draft genome sequence of Paenibacillus glacialis DSM 22343.</title>
        <authorList>
            <person name="Shin S.-K."/>
            <person name="Yi H."/>
        </authorList>
    </citation>
    <scope>NUCLEOTIDE SEQUENCE [LARGE SCALE GENOMIC DNA]</scope>
    <source>
        <strain evidence="4 5">DSM 22343</strain>
    </source>
</reference>
<dbReference type="RefSeq" id="WP_068530693.1">
    <property type="nucleotide sequence ID" value="NZ_LVJH01000007.1"/>
</dbReference>
<feature type="domain" description="N-acetyltransferase" evidence="3">
    <location>
        <begin position="1"/>
        <end position="133"/>
    </location>
</feature>
<dbReference type="OrthoDB" id="7163760at2"/>
<dbReference type="InterPro" id="IPR016181">
    <property type="entry name" value="Acyl_CoA_acyltransferase"/>
</dbReference>
<keyword evidence="5" id="KW-1185">Reference proteome</keyword>
<protein>
    <recommendedName>
        <fullName evidence="3">N-acetyltransferase domain-containing protein</fullName>
    </recommendedName>
</protein>
<organism evidence="4 5">
    <name type="scientific">Paenibacillus glacialis</name>
    <dbReference type="NCBI Taxonomy" id="494026"/>
    <lineage>
        <taxon>Bacteria</taxon>
        <taxon>Bacillati</taxon>
        <taxon>Bacillota</taxon>
        <taxon>Bacilli</taxon>
        <taxon>Bacillales</taxon>
        <taxon>Paenibacillaceae</taxon>
        <taxon>Paenibacillus</taxon>
    </lineage>
</organism>
<dbReference type="CDD" id="cd04301">
    <property type="entry name" value="NAT_SF"/>
    <property type="match status" value="2"/>
</dbReference>
<name>A0A162K817_9BACL</name>
<dbReference type="EMBL" id="LVJH01000007">
    <property type="protein sequence ID" value="OAB44376.1"/>
    <property type="molecule type" value="Genomic_DNA"/>
</dbReference>
<dbReference type="AlphaFoldDB" id="A0A162K817"/>
<keyword evidence="2" id="KW-0012">Acyltransferase</keyword>
<comment type="caution">
    <text evidence="4">The sequence shown here is derived from an EMBL/GenBank/DDBJ whole genome shotgun (WGS) entry which is preliminary data.</text>
</comment>
<dbReference type="GO" id="GO:0016747">
    <property type="term" value="F:acyltransferase activity, transferring groups other than amino-acyl groups"/>
    <property type="evidence" value="ECO:0007669"/>
    <property type="project" value="InterPro"/>
</dbReference>
<dbReference type="STRING" id="494026.PGLA_06890"/>
<dbReference type="Gene3D" id="3.40.630.30">
    <property type="match status" value="1"/>
</dbReference>
<dbReference type="PROSITE" id="PS51186">
    <property type="entry name" value="GNAT"/>
    <property type="match status" value="2"/>
</dbReference>
<evidence type="ECO:0000256" key="2">
    <source>
        <dbReference type="ARBA" id="ARBA00023315"/>
    </source>
</evidence>
<dbReference type="InterPro" id="IPR000182">
    <property type="entry name" value="GNAT_dom"/>
</dbReference>
<dbReference type="Pfam" id="PF00583">
    <property type="entry name" value="Acetyltransf_1"/>
    <property type="match status" value="1"/>
</dbReference>
<evidence type="ECO:0000259" key="3">
    <source>
        <dbReference type="PROSITE" id="PS51186"/>
    </source>
</evidence>
<gene>
    <name evidence="4" type="ORF">PGLA_06890</name>
</gene>
<feature type="domain" description="N-acetyltransferase" evidence="3">
    <location>
        <begin position="150"/>
        <end position="288"/>
    </location>
</feature>
<evidence type="ECO:0000313" key="4">
    <source>
        <dbReference type="EMBL" id="OAB44376.1"/>
    </source>
</evidence>
<proteinExistence type="predicted"/>
<dbReference type="Proteomes" id="UP000076967">
    <property type="component" value="Unassembled WGS sequence"/>
</dbReference>
<keyword evidence="1" id="KW-0808">Transferase</keyword>